<proteinExistence type="predicted"/>
<dbReference type="GO" id="GO:0050793">
    <property type="term" value="P:regulation of developmental process"/>
    <property type="evidence" value="ECO:0007669"/>
    <property type="project" value="UniProtKB-ARBA"/>
</dbReference>
<keyword evidence="18" id="KW-0460">Magnesium</keyword>
<feature type="active site" description="Proton acceptor" evidence="16">
    <location>
        <position position="455"/>
    </location>
</feature>
<keyword evidence="12" id="KW-1015">Disulfide bond</keyword>
<comment type="catalytic activity">
    <reaction evidence="15">
        <text>L-tyrosyl-[protein] + ATP = O-phospho-L-tyrosyl-[protein] + ADP + H(+)</text>
        <dbReference type="Rhea" id="RHEA:10596"/>
        <dbReference type="Rhea" id="RHEA-COMP:10136"/>
        <dbReference type="Rhea" id="RHEA-COMP:20101"/>
        <dbReference type="ChEBI" id="CHEBI:15378"/>
        <dbReference type="ChEBI" id="CHEBI:30616"/>
        <dbReference type="ChEBI" id="CHEBI:46858"/>
        <dbReference type="ChEBI" id="CHEBI:61978"/>
        <dbReference type="ChEBI" id="CHEBI:456216"/>
        <dbReference type="EC" id="2.7.10.1"/>
    </reaction>
</comment>
<dbReference type="InterPro" id="IPR000719">
    <property type="entry name" value="Prot_kinase_dom"/>
</dbReference>
<dbReference type="InterPro" id="IPR050122">
    <property type="entry name" value="RTK"/>
</dbReference>
<keyword evidence="10" id="KW-0472">Membrane</keyword>
<evidence type="ECO:0000259" key="21">
    <source>
        <dbReference type="PROSITE" id="PS50835"/>
    </source>
</evidence>
<dbReference type="GO" id="GO:0046872">
    <property type="term" value="F:metal ion binding"/>
    <property type="evidence" value="ECO:0007669"/>
    <property type="project" value="UniProtKB-KW"/>
</dbReference>
<dbReference type="PRINTS" id="PR00109">
    <property type="entry name" value="TYRKINASE"/>
</dbReference>
<dbReference type="GO" id="GO:0007169">
    <property type="term" value="P:cell surface receptor protein tyrosine kinase signaling pathway"/>
    <property type="evidence" value="ECO:0007669"/>
    <property type="project" value="TreeGrafter"/>
</dbReference>
<dbReference type="GO" id="GO:0012505">
    <property type="term" value="C:endomembrane system"/>
    <property type="evidence" value="ECO:0007669"/>
    <property type="project" value="UniProtKB-SubCell"/>
</dbReference>
<comment type="subcellular location">
    <subcellularLocation>
        <location evidence="2">Endomembrane system</location>
    </subcellularLocation>
    <subcellularLocation>
        <location evidence="1">Membrane</location>
        <topology evidence="1">Single-pass membrane protein</topology>
    </subcellularLocation>
</comment>
<evidence type="ECO:0000256" key="1">
    <source>
        <dbReference type="ARBA" id="ARBA00004167"/>
    </source>
</evidence>
<dbReference type="Gene3D" id="1.10.510.10">
    <property type="entry name" value="Transferase(Phosphotransferase) domain 1"/>
    <property type="match status" value="1"/>
</dbReference>
<dbReference type="GO" id="GO:0030182">
    <property type="term" value="P:neuron differentiation"/>
    <property type="evidence" value="ECO:0007669"/>
    <property type="project" value="UniProtKB-ARBA"/>
</dbReference>
<accession>A0A8S3Q1P3</accession>
<keyword evidence="11" id="KW-0829">Tyrosine-protein kinase</keyword>
<evidence type="ECO:0000256" key="16">
    <source>
        <dbReference type="PIRSR" id="PIRSR000615-1"/>
    </source>
</evidence>
<dbReference type="GO" id="GO:0005886">
    <property type="term" value="C:plasma membrane"/>
    <property type="evidence" value="ECO:0007669"/>
    <property type="project" value="TreeGrafter"/>
</dbReference>
<dbReference type="InterPro" id="IPR007110">
    <property type="entry name" value="Ig-like_dom"/>
</dbReference>
<evidence type="ECO:0000256" key="9">
    <source>
        <dbReference type="ARBA" id="ARBA00022989"/>
    </source>
</evidence>
<dbReference type="GO" id="GO:0004714">
    <property type="term" value="F:transmembrane receptor protein tyrosine kinase activity"/>
    <property type="evidence" value="ECO:0007669"/>
    <property type="project" value="UniProtKB-EC"/>
</dbReference>
<keyword evidence="6 17" id="KW-0547">Nucleotide-binding</keyword>
<evidence type="ECO:0000256" key="8">
    <source>
        <dbReference type="ARBA" id="ARBA00022840"/>
    </source>
</evidence>
<gene>
    <name evidence="22" type="ORF">MEDL_3465</name>
</gene>
<name>A0A8S3Q1P3_MYTED</name>
<dbReference type="GO" id="GO:0005524">
    <property type="term" value="F:ATP binding"/>
    <property type="evidence" value="ECO:0007669"/>
    <property type="project" value="UniProtKB-UniRule"/>
</dbReference>
<evidence type="ECO:0000256" key="17">
    <source>
        <dbReference type="PIRSR" id="PIRSR000615-2"/>
    </source>
</evidence>
<evidence type="ECO:0000256" key="18">
    <source>
        <dbReference type="PIRSR" id="PIRSR000615-3"/>
    </source>
</evidence>
<dbReference type="Gene3D" id="2.60.40.10">
    <property type="entry name" value="Immunoglobulins"/>
    <property type="match status" value="2"/>
</dbReference>
<feature type="binding site" evidence="18">
    <location>
        <position position="473"/>
    </location>
    <ligand>
        <name>Mg(2+)</name>
        <dbReference type="ChEBI" id="CHEBI:18420"/>
    </ligand>
</feature>
<dbReference type="OrthoDB" id="6077854at2759"/>
<keyword evidence="18" id="KW-0479">Metal-binding</keyword>
<dbReference type="SUPFAM" id="SSF48726">
    <property type="entry name" value="Immunoglobulin"/>
    <property type="match status" value="1"/>
</dbReference>
<dbReference type="FunFam" id="1.10.510.10:FF:001512">
    <property type="entry name" value="Receptor tyrosine-protein kinase erbB-2"/>
    <property type="match status" value="1"/>
</dbReference>
<dbReference type="InterPro" id="IPR020635">
    <property type="entry name" value="Tyr_kinase_cat_dom"/>
</dbReference>
<feature type="binding site" evidence="18">
    <location>
        <position position="460"/>
    </location>
    <ligand>
        <name>Mg(2+)</name>
        <dbReference type="ChEBI" id="CHEBI:18420"/>
    </ligand>
</feature>
<dbReference type="PIRSF" id="PIRSF000615">
    <property type="entry name" value="TyrPK_CSF1-R"/>
    <property type="match status" value="1"/>
</dbReference>
<evidence type="ECO:0000256" key="3">
    <source>
        <dbReference type="ARBA" id="ARBA00011902"/>
    </source>
</evidence>
<evidence type="ECO:0000256" key="11">
    <source>
        <dbReference type="ARBA" id="ARBA00023137"/>
    </source>
</evidence>
<sequence length="545" mass="62710">MGHQWKNKSDVQFLKGRSLRLSYLSEQTEVIRCRAQNEVGSTTSPIEIVKIKGKRITYFGLFLLPRKTSLDEKKESLSLNISNAKPIEEDSITIICYATLWEYNKVNLWYREEESETLQPIENICFFLTVELVIHSIQVSDTGSYVCLGTKRDRSGHIEPDRTEKKIKVRGLVKPHLVEGQHHQKTRININKGISYKVADCEMVGTPEPSFRWFKDNKLIEYTNIFGIYFTNNQKSLRINETSKIHQGVYTCEAKIEWHKELERTLMHPSGDYIPDIPINEQTSCLPYNVKWEFPKKRLTQGMVLGQGNFGRVIKAEAIGILENEIGSTVAVKMAKDCTDKEQMMALMSELKIMIHLGQHLNIVNLLGAMTKEIKYGELMVIIEYCHFGNLRNYLIQKKETFEDPKDNKLPDNLNNGPLEDANGPLLNTHNLICWAFQVARGMEYLTFKKYIHRDLAARNVLLAQYNVVKICDFGLAKDCYKNPEYRKKGDGPVPVKWMAIESLTHQIYTTKSDVWSYGVFLWEIFSLGGTPYPGIEINENLSTC</sequence>
<dbReference type="SUPFAM" id="SSF56112">
    <property type="entry name" value="Protein kinase-like (PK-like)"/>
    <property type="match status" value="1"/>
</dbReference>
<keyword evidence="23" id="KW-1185">Reference proteome</keyword>
<dbReference type="InterPro" id="IPR011009">
    <property type="entry name" value="Kinase-like_dom_sf"/>
</dbReference>
<dbReference type="PROSITE" id="PS00107">
    <property type="entry name" value="PROTEIN_KINASE_ATP"/>
    <property type="match status" value="1"/>
</dbReference>
<dbReference type="PROSITE" id="PS50835">
    <property type="entry name" value="IG_LIKE"/>
    <property type="match status" value="2"/>
</dbReference>
<evidence type="ECO:0000256" key="14">
    <source>
        <dbReference type="ARBA" id="ARBA00023180"/>
    </source>
</evidence>
<dbReference type="Proteomes" id="UP000683360">
    <property type="component" value="Unassembled WGS sequence"/>
</dbReference>
<evidence type="ECO:0000313" key="23">
    <source>
        <dbReference type="Proteomes" id="UP000683360"/>
    </source>
</evidence>
<dbReference type="AlphaFoldDB" id="A0A8S3Q1P3"/>
<keyword evidence="14" id="KW-0325">Glycoprotein</keyword>
<dbReference type="PROSITE" id="PS50011">
    <property type="entry name" value="PROTEIN_KINASE_DOM"/>
    <property type="match status" value="1"/>
</dbReference>
<dbReference type="GO" id="GO:0043235">
    <property type="term" value="C:receptor complex"/>
    <property type="evidence" value="ECO:0007669"/>
    <property type="project" value="TreeGrafter"/>
</dbReference>
<dbReference type="InterPro" id="IPR001245">
    <property type="entry name" value="Ser-Thr/Tyr_kinase_cat_dom"/>
</dbReference>
<keyword evidence="4 22" id="KW-0808">Transferase</keyword>
<evidence type="ECO:0000256" key="5">
    <source>
        <dbReference type="ARBA" id="ARBA00022692"/>
    </source>
</evidence>
<evidence type="ECO:0000313" key="22">
    <source>
        <dbReference type="EMBL" id="CAG2188025.1"/>
    </source>
</evidence>
<evidence type="ECO:0000256" key="2">
    <source>
        <dbReference type="ARBA" id="ARBA00004308"/>
    </source>
</evidence>
<dbReference type="EC" id="2.7.10.1" evidence="3"/>
<evidence type="ECO:0000256" key="13">
    <source>
        <dbReference type="ARBA" id="ARBA00023170"/>
    </source>
</evidence>
<feature type="binding site" evidence="17">
    <location>
        <position position="459"/>
    </location>
    <ligand>
        <name>ATP</name>
        <dbReference type="ChEBI" id="CHEBI:30616"/>
    </ligand>
</feature>
<organism evidence="22 23">
    <name type="scientific">Mytilus edulis</name>
    <name type="common">Blue mussel</name>
    <dbReference type="NCBI Taxonomy" id="6550"/>
    <lineage>
        <taxon>Eukaryota</taxon>
        <taxon>Metazoa</taxon>
        <taxon>Spiralia</taxon>
        <taxon>Lophotrochozoa</taxon>
        <taxon>Mollusca</taxon>
        <taxon>Bivalvia</taxon>
        <taxon>Autobranchia</taxon>
        <taxon>Pteriomorphia</taxon>
        <taxon>Mytilida</taxon>
        <taxon>Mytiloidea</taxon>
        <taxon>Mytilidae</taxon>
        <taxon>Mytilinae</taxon>
        <taxon>Mytilus</taxon>
    </lineage>
</organism>
<dbReference type="FunFam" id="3.30.200.20:FF:000776">
    <property type="entry name" value="Flk-1 receptor"/>
    <property type="match status" value="1"/>
</dbReference>
<keyword evidence="9" id="KW-1133">Transmembrane helix</keyword>
<dbReference type="Gene3D" id="3.30.200.20">
    <property type="entry name" value="Phosphorylase Kinase, domain 1"/>
    <property type="match status" value="1"/>
</dbReference>
<evidence type="ECO:0000256" key="12">
    <source>
        <dbReference type="ARBA" id="ARBA00023157"/>
    </source>
</evidence>
<keyword evidence="5" id="KW-0812">Transmembrane</keyword>
<dbReference type="PROSITE" id="PS00109">
    <property type="entry name" value="PROTEIN_KINASE_TYR"/>
    <property type="match status" value="1"/>
</dbReference>
<evidence type="ECO:0000256" key="10">
    <source>
        <dbReference type="ARBA" id="ARBA00023136"/>
    </source>
</evidence>
<evidence type="ECO:0000256" key="4">
    <source>
        <dbReference type="ARBA" id="ARBA00022679"/>
    </source>
</evidence>
<dbReference type="InterPro" id="IPR008266">
    <property type="entry name" value="Tyr_kinase_AS"/>
</dbReference>
<evidence type="ECO:0000256" key="15">
    <source>
        <dbReference type="ARBA" id="ARBA00051243"/>
    </source>
</evidence>
<feature type="domain" description="Ig-like" evidence="21">
    <location>
        <begin position="65"/>
        <end position="147"/>
    </location>
</feature>
<dbReference type="InterPro" id="IPR017441">
    <property type="entry name" value="Protein_kinase_ATP_BS"/>
</dbReference>
<dbReference type="Pfam" id="PF07679">
    <property type="entry name" value="I-set"/>
    <property type="match status" value="1"/>
</dbReference>
<dbReference type="SMART" id="SM00219">
    <property type="entry name" value="TyrKc"/>
    <property type="match status" value="1"/>
</dbReference>
<evidence type="ECO:0000256" key="7">
    <source>
        <dbReference type="ARBA" id="ARBA00022777"/>
    </source>
</evidence>
<dbReference type="EMBL" id="CAJPWZ010000193">
    <property type="protein sequence ID" value="CAG2188025.1"/>
    <property type="molecule type" value="Genomic_DNA"/>
</dbReference>
<evidence type="ECO:0000256" key="6">
    <source>
        <dbReference type="ARBA" id="ARBA00022741"/>
    </source>
</evidence>
<reference evidence="22" key="1">
    <citation type="submission" date="2021-03" db="EMBL/GenBank/DDBJ databases">
        <authorList>
            <person name="Bekaert M."/>
        </authorList>
    </citation>
    <scope>NUCLEOTIDE SEQUENCE</scope>
</reference>
<dbReference type="PANTHER" id="PTHR24416:SF600">
    <property type="entry name" value="PDGF- AND VEGF-RECEPTOR RELATED, ISOFORM J"/>
    <property type="match status" value="1"/>
</dbReference>
<keyword evidence="13" id="KW-0675">Receptor</keyword>
<dbReference type="SMR" id="A0A8S3Q1P3"/>
<feature type="binding site" evidence="17 19">
    <location>
        <position position="333"/>
    </location>
    <ligand>
        <name>ATP</name>
        <dbReference type="ChEBI" id="CHEBI:30616"/>
    </ligand>
</feature>
<dbReference type="GO" id="GO:0048468">
    <property type="term" value="P:cell development"/>
    <property type="evidence" value="ECO:0007669"/>
    <property type="project" value="UniProtKB-ARBA"/>
</dbReference>
<feature type="binding site" evidence="17">
    <location>
        <begin position="306"/>
        <end position="313"/>
    </location>
    <ligand>
        <name>ATP</name>
        <dbReference type="ChEBI" id="CHEBI:30616"/>
    </ligand>
</feature>
<dbReference type="InterPro" id="IPR013783">
    <property type="entry name" value="Ig-like_fold"/>
</dbReference>
<feature type="domain" description="Ig-like" evidence="21">
    <location>
        <begin position="175"/>
        <end position="263"/>
    </location>
</feature>
<protein>
    <recommendedName>
        <fullName evidence="3">receptor protein-tyrosine kinase</fullName>
        <ecNumber evidence="3">2.7.10.1</ecNumber>
    </recommendedName>
</protein>
<evidence type="ECO:0000256" key="19">
    <source>
        <dbReference type="PROSITE-ProRule" id="PRU10141"/>
    </source>
</evidence>
<evidence type="ECO:0000259" key="20">
    <source>
        <dbReference type="PROSITE" id="PS50011"/>
    </source>
</evidence>
<keyword evidence="8 17" id="KW-0067">ATP-binding</keyword>
<dbReference type="CDD" id="cd00096">
    <property type="entry name" value="Ig"/>
    <property type="match status" value="2"/>
</dbReference>
<keyword evidence="7" id="KW-0418">Kinase</keyword>
<dbReference type="Pfam" id="PF07714">
    <property type="entry name" value="PK_Tyr_Ser-Thr"/>
    <property type="match status" value="1"/>
</dbReference>
<dbReference type="PANTHER" id="PTHR24416">
    <property type="entry name" value="TYROSINE-PROTEIN KINASE RECEPTOR"/>
    <property type="match status" value="1"/>
</dbReference>
<feature type="domain" description="Protein kinase" evidence="20">
    <location>
        <begin position="299"/>
        <end position="545"/>
    </location>
</feature>
<dbReference type="InterPro" id="IPR036179">
    <property type="entry name" value="Ig-like_dom_sf"/>
</dbReference>
<comment type="caution">
    <text evidence="22">The sequence shown here is derived from an EMBL/GenBank/DDBJ whole genome shotgun (WGS) entry which is preliminary data.</text>
</comment>
<dbReference type="InterPro" id="IPR013098">
    <property type="entry name" value="Ig_I-set"/>
</dbReference>